<evidence type="ECO:0000313" key="14">
    <source>
        <dbReference type="Proteomes" id="UP000319732"/>
    </source>
</evidence>
<dbReference type="Gene3D" id="2.40.170.20">
    <property type="entry name" value="TonB-dependent receptor, beta-barrel domain"/>
    <property type="match status" value="1"/>
</dbReference>
<feature type="domain" description="TonB-dependent receptor-like beta-barrel" evidence="11">
    <location>
        <begin position="225"/>
        <end position="697"/>
    </location>
</feature>
<proteinExistence type="inferred from homology"/>
<dbReference type="Proteomes" id="UP000319732">
    <property type="component" value="Unassembled WGS sequence"/>
</dbReference>
<evidence type="ECO:0000256" key="8">
    <source>
        <dbReference type="PROSITE-ProRule" id="PRU01360"/>
    </source>
</evidence>
<dbReference type="PANTHER" id="PTHR32552">
    <property type="entry name" value="FERRICHROME IRON RECEPTOR-RELATED"/>
    <property type="match status" value="1"/>
</dbReference>
<dbReference type="GO" id="GO:0015344">
    <property type="term" value="F:siderophore uptake transmembrane transporter activity"/>
    <property type="evidence" value="ECO:0007669"/>
    <property type="project" value="TreeGrafter"/>
</dbReference>
<evidence type="ECO:0000256" key="10">
    <source>
        <dbReference type="SAM" id="SignalP"/>
    </source>
</evidence>
<keyword evidence="7 8" id="KW-0998">Cell outer membrane</keyword>
<dbReference type="RefSeq" id="WP_142905632.1">
    <property type="nucleotide sequence ID" value="NZ_ML660097.1"/>
</dbReference>
<evidence type="ECO:0000313" key="13">
    <source>
        <dbReference type="EMBL" id="TQV73503.1"/>
    </source>
</evidence>
<feature type="chain" id="PRO_5022233893" evidence="10">
    <location>
        <begin position="23"/>
        <end position="728"/>
    </location>
</feature>
<evidence type="ECO:0000256" key="6">
    <source>
        <dbReference type="ARBA" id="ARBA00023136"/>
    </source>
</evidence>
<comment type="caution">
    <text evidence="13">The sequence shown here is derived from an EMBL/GenBank/DDBJ whole genome shotgun (WGS) entry which is preliminary data.</text>
</comment>
<evidence type="ECO:0000259" key="11">
    <source>
        <dbReference type="Pfam" id="PF00593"/>
    </source>
</evidence>
<keyword evidence="6 8" id="KW-0472">Membrane</keyword>
<dbReference type="EMBL" id="VHSG01000018">
    <property type="protein sequence ID" value="TQV73503.1"/>
    <property type="molecule type" value="Genomic_DNA"/>
</dbReference>
<dbReference type="InterPro" id="IPR039426">
    <property type="entry name" value="TonB-dep_rcpt-like"/>
</dbReference>
<protein>
    <submittedName>
        <fullName evidence="13">TonB-dependent receptor</fullName>
    </submittedName>
</protein>
<dbReference type="InterPro" id="IPR012910">
    <property type="entry name" value="Plug_dom"/>
</dbReference>
<keyword evidence="5 9" id="KW-0798">TonB box</keyword>
<dbReference type="PANTHER" id="PTHR32552:SF90">
    <property type="entry name" value="METAL-PSEUDOPALINE RECEPTOR CNTO"/>
    <property type="match status" value="1"/>
</dbReference>
<dbReference type="SUPFAM" id="SSF56935">
    <property type="entry name" value="Porins"/>
    <property type="match status" value="1"/>
</dbReference>
<dbReference type="Gene3D" id="2.170.130.10">
    <property type="entry name" value="TonB-dependent receptor, plug domain"/>
    <property type="match status" value="1"/>
</dbReference>
<dbReference type="Pfam" id="PF07715">
    <property type="entry name" value="Plug"/>
    <property type="match status" value="1"/>
</dbReference>
<evidence type="ECO:0000256" key="9">
    <source>
        <dbReference type="RuleBase" id="RU003357"/>
    </source>
</evidence>
<gene>
    <name evidence="13" type="ORF">FKG94_17550</name>
</gene>
<name>A0A545T8E9_9GAMM</name>
<dbReference type="AlphaFoldDB" id="A0A545T8E9"/>
<keyword evidence="10" id="KW-0732">Signal</keyword>
<accession>A0A545T8E9</accession>
<organism evidence="13 14">
    <name type="scientific">Exilibacterium tricleocarpae</name>
    <dbReference type="NCBI Taxonomy" id="2591008"/>
    <lineage>
        <taxon>Bacteria</taxon>
        <taxon>Pseudomonadati</taxon>
        <taxon>Pseudomonadota</taxon>
        <taxon>Gammaproteobacteria</taxon>
        <taxon>Cellvibrionales</taxon>
        <taxon>Cellvibrionaceae</taxon>
        <taxon>Exilibacterium</taxon>
    </lineage>
</organism>
<keyword evidence="13" id="KW-0675">Receptor</keyword>
<keyword evidence="3 8" id="KW-1134">Transmembrane beta strand</keyword>
<evidence type="ECO:0000256" key="2">
    <source>
        <dbReference type="ARBA" id="ARBA00022448"/>
    </source>
</evidence>
<feature type="domain" description="TonB-dependent receptor plug" evidence="12">
    <location>
        <begin position="49"/>
        <end position="151"/>
    </location>
</feature>
<dbReference type="CDD" id="cd01347">
    <property type="entry name" value="ligand_gated_channel"/>
    <property type="match status" value="1"/>
</dbReference>
<dbReference type="OrthoDB" id="127311at2"/>
<dbReference type="PROSITE" id="PS52016">
    <property type="entry name" value="TONB_DEPENDENT_REC_3"/>
    <property type="match status" value="1"/>
</dbReference>
<evidence type="ECO:0000256" key="5">
    <source>
        <dbReference type="ARBA" id="ARBA00023077"/>
    </source>
</evidence>
<evidence type="ECO:0000256" key="3">
    <source>
        <dbReference type="ARBA" id="ARBA00022452"/>
    </source>
</evidence>
<dbReference type="InterPro" id="IPR000531">
    <property type="entry name" value="Beta-barrel_TonB"/>
</dbReference>
<feature type="signal peptide" evidence="10">
    <location>
        <begin position="1"/>
        <end position="22"/>
    </location>
</feature>
<evidence type="ECO:0000256" key="7">
    <source>
        <dbReference type="ARBA" id="ARBA00023237"/>
    </source>
</evidence>
<comment type="subcellular location">
    <subcellularLocation>
        <location evidence="1 8">Cell outer membrane</location>
        <topology evidence="1 8">Multi-pass membrane protein</topology>
    </subcellularLocation>
</comment>
<dbReference type="InterPro" id="IPR037066">
    <property type="entry name" value="Plug_dom_sf"/>
</dbReference>
<dbReference type="InterPro" id="IPR036942">
    <property type="entry name" value="Beta-barrel_TonB_sf"/>
</dbReference>
<dbReference type="GO" id="GO:0009279">
    <property type="term" value="C:cell outer membrane"/>
    <property type="evidence" value="ECO:0007669"/>
    <property type="project" value="UniProtKB-SubCell"/>
</dbReference>
<evidence type="ECO:0000259" key="12">
    <source>
        <dbReference type="Pfam" id="PF07715"/>
    </source>
</evidence>
<keyword evidence="14" id="KW-1185">Reference proteome</keyword>
<dbReference type="Pfam" id="PF00593">
    <property type="entry name" value="TonB_dep_Rec_b-barrel"/>
    <property type="match status" value="1"/>
</dbReference>
<keyword evidence="2 8" id="KW-0813">Transport</keyword>
<sequence>MRNLILSFICLSTVLSSVPGFADDKDGQDIETVSVIGKRQAYQGAFDYQEVPAASQEIDLELIHNTGVLNLSEALDLSATVARQNNFGGLWNSFAIRGFAGDENLPSGFLVNGFNAGRGFGGPRDLVGIERVDVLKGPKAALFGRGEPGGAVNLVTKRPTFEQGGEIKATYGSWEQIRFETDLQTVLDTDDKIGVRFVGFVDDAESFRKTVETKRVGLYPSIAWEFSENTSATYELEFTEQELPFDRGVVSLNGRLGVMPIENFVGEPGDGDIETEVVGHQLEVEHKLADDWTLLAGLGLRDTTFTGFASEPNFEGRQTLFLDGRTLSRFRRFRDFDTKYVVMRAEISGAFSTGNFEHRIVAGADYDRFENDQVILRYRPLSIPSDATLDELDLDDYIILDILNPVYGAAPLIELDPITDANRDRLEVQKAWGIYIQDQIAITDQLQIRLGGRFDDFEKDLDDRLTTPTTTSSQSDSRFSPQVGAVYLMDDYTSIYATYGEGFRQLTESDFAGNPFAPNKSKSSEIGIKTDLQGFFDSVSGVATLSVFNVEQSNILVFDDRPEASDGFFLRPAGKAESRGLELDINARLPGDVDVWFSYAYIDAEYTNDNPDANFGAAIEEGDPLINVPENQLSVQVSKGFVSSATPIRVGAGALYVGERLGQTASDFYLPSYTTVRAFAEFEPSADITIRLDIDNLFDKEFYTNSFADVWIEPGAPRRARLTATLKF</sequence>
<comment type="similarity">
    <text evidence="8 9">Belongs to the TonB-dependent receptor family.</text>
</comment>
<evidence type="ECO:0000256" key="1">
    <source>
        <dbReference type="ARBA" id="ARBA00004571"/>
    </source>
</evidence>
<keyword evidence="4 8" id="KW-0812">Transmembrane</keyword>
<evidence type="ECO:0000256" key="4">
    <source>
        <dbReference type="ARBA" id="ARBA00022692"/>
    </source>
</evidence>
<reference evidence="13 14" key="1">
    <citation type="submission" date="2019-06" db="EMBL/GenBank/DDBJ databases">
        <title>Whole genome sequence for Cellvibrionaceae sp. R142.</title>
        <authorList>
            <person name="Wang G."/>
        </authorList>
    </citation>
    <scope>NUCLEOTIDE SEQUENCE [LARGE SCALE GENOMIC DNA]</scope>
    <source>
        <strain evidence="13 14">R142</strain>
    </source>
</reference>